<protein>
    <submittedName>
        <fullName evidence="1">Uncharacterized protein</fullName>
    </submittedName>
</protein>
<keyword evidence="2" id="KW-1185">Reference proteome</keyword>
<dbReference type="EMBL" id="JARJCN010000004">
    <property type="protein sequence ID" value="KAJ7101266.1"/>
    <property type="molecule type" value="Genomic_DNA"/>
</dbReference>
<proteinExistence type="predicted"/>
<name>A0AAD6UF96_9AGAR</name>
<evidence type="ECO:0000313" key="1">
    <source>
        <dbReference type="EMBL" id="KAJ7101266.1"/>
    </source>
</evidence>
<comment type="caution">
    <text evidence="1">The sequence shown here is derived from an EMBL/GenBank/DDBJ whole genome shotgun (WGS) entry which is preliminary data.</text>
</comment>
<accession>A0AAD6UF96</accession>
<organism evidence="1 2">
    <name type="scientific">Mycena belliarum</name>
    <dbReference type="NCBI Taxonomy" id="1033014"/>
    <lineage>
        <taxon>Eukaryota</taxon>
        <taxon>Fungi</taxon>
        <taxon>Dikarya</taxon>
        <taxon>Basidiomycota</taxon>
        <taxon>Agaricomycotina</taxon>
        <taxon>Agaricomycetes</taxon>
        <taxon>Agaricomycetidae</taxon>
        <taxon>Agaricales</taxon>
        <taxon>Marasmiineae</taxon>
        <taxon>Mycenaceae</taxon>
        <taxon>Mycena</taxon>
    </lineage>
</organism>
<gene>
    <name evidence="1" type="ORF">B0H15DRAFT_815508</name>
</gene>
<evidence type="ECO:0000313" key="2">
    <source>
        <dbReference type="Proteomes" id="UP001222325"/>
    </source>
</evidence>
<reference evidence="1" key="1">
    <citation type="submission" date="2023-03" db="EMBL/GenBank/DDBJ databases">
        <title>Massive genome expansion in bonnet fungi (Mycena s.s.) driven by repeated elements and novel gene families across ecological guilds.</title>
        <authorList>
            <consortium name="Lawrence Berkeley National Laboratory"/>
            <person name="Harder C.B."/>
            <person name="Miyauchi S."/>
            <person name="Viragh M."/>
            <person name="Kuo A."/>
            <person name="Thoen E."/>
            <person name="Andreopoulos B."/>
            <person name="Lu D."/>
            <person name="Skrede I."/>
            <person name="Drula E."/>
            <person name="Henrissat B."/>
            <person name="Morin E."/>
            <person name="Kohler A."/>
            <person name="Barry K."/>
            <person name="LaButti K."/>
            <person name="Morin E."/>
            <person name="Salamov A."/>
            <person name="Lipzen A."/>
            <person name="Mereny Z."/>
            <person name="Hegedus B."/>
            <person name="Baldrian P."/>
            <person name="Stursova M."/>
            <person name="Weitz H."/>
            <person name="Taylor A."/>
            <person name="Grigoriev I.V."/>
            <person name="Nagy L.G."/>
            <person name="Martin F."/>
            <person name="Kauserud H."/>
        </authorList>
    </citation>
    <scope>NUCLEOTIDE SEQUENCE</scope>
    <source>
        <strain evidence="1">CBHHK173m</strain>
    </source>
</reference>
<dbReference type="Proteomes" id="UP001222325">
    <property type="component" value="Unassembled WGS sequence"/>
</dbReference>
<dbReference type="AlphaFoldDB" id="A0AAD6UF96"/>
<sequence length="307" mass="35684">MAPQAISSELIGLLNRALKQKIITEEDKKILLPFYHWMVEARKFSATDSTQIIKCHLFCRAVLPNFNDLVKNFNLGCKLPFHPEPVYSGNMGRREFRINFGLMLYFGYCNENQGITRNCKADCDQIRESHLMQWRLQRDSGVGQLEKDSEGREKLRWDSCDCAATDSAYHDVQSPTQGLRMFEWLQLRLFCRMLQSTRISNPAAESIVVKWVENKVRTILLERQGDIRWEYALVDLEPGVSFNALADAWLFMYRSQLKVQAITQMRDACIPRRWIVTRPMASWQEWIDLINSEVRAASVIIVSLLVI</sequence>